<dbReference type="EMBL" id="KN393163">
    <property type="protein sequence ID" value="KHG10116.1"/>
    <property type="molecule type" value="Genomic_DNA"/>
</dbReference>
<evidence type="ECO:0000313" key="1">
    <source>
        <dbReference type="EMBL" id="KHG10116.1"/>
    </source>
</evidence>
<protein>
    <submittedName>
        <fullName evidence="1">Uncharacterized protein</fullName>
    </submittedName>
</protein>
<proteinExistence type="predicted"/>
<sequence length="32" mass="3537">MDKTDQIEKTHGQLTGQCLSRVSTKGYTTHTA</sequence>
<organism evidence="1 2">
    <name type="scientific">Gossypium arboreum</name>
    <name type="common">Tree cotton</name>
    <name type="synonym">Gossypium nanking</name>
    <dbReference type="NCBI Taxonomy" id="29729"/>
    <lineage>
        <taxon>Eukaryota</taxon>
        <taxon>Viridiplantae</taxon>
        <taxon>Streptophyta</taxon>
        <taxon>Embryophyta</taxon>
        <taxon>Tracheophyta</taxon>
        <taxon>Spermatophyta</taxon>
        <taxon>Magnoliopsida</taxon>
        <taxon>eudicotyledons</taxon>
        <taxon>Gunneridae</taxon>
        <taxon>Pentapetalae</taxon>
        <taxon>rosids</taxon>
        <taxon>malvids</taxon>
        <taxon>Malvales</taxon>
        <taxon>Malvaceae</taxon>
        <taxon>Malvoideae</taxon>
        <taxon>Gossypium</taxon>
    </lineage>
</organism>
<dbReference type="AlphaFoldDB" id="A0A0B0NGE2"/>
<name>A0A0B0NGE2_GOSAR</name>
<evidence type="ECO:0000313" key="2">
    <source>
        <dbReference type="Proteomes" id="UP000032142"/>
    </source>
</evidence>
<accession>A0A0B0NGE2</accession>
<gene>
    <name evidence="1" type="ORF">F383_00629</name>
</gene>
<reference evidence="2" key="1">
    <citation type="submission" date="2014-09" db="EMBL/GenBank/DDBJ databases">
        <authorList>
            <person name="Mudge J."/>
            <person name="Ramaraj T."/>
            <person name="Lindquist I.E."/>
            <person name="Bharti A.K."/>
            <person name="Sundararajan A."/>
            <person name="Cameron C.T."/>
            <person name="Woodward J.E."/>
            <person name="May G.D."/>
            <person name="Brubaker C."/>
            <person name="Broadhvest J."/>
            <person name="Wilkins T.A."/>
        </authorList>
    </citation>
    <scope>NUCLEOTIDE SEQUENCE</scope>
    <source>
        <strain evidence="2">cv. AKA8401</strain>
    </source>
</reference>
<keyword evidence="2" id="KW-1185">Reference proteome</keyword>
<dbReference type="Proteomes" id="UP000032142">
    <property type="component" value="Unassembled WGS sequence"/>
</dbReference>